<evidence type="ECO:0000256" key="12">
    <source>
        <dbReference type="ARBA" id="ARBA00022801"/>
    </source>
</evidence>
<comment type="similarity">
    <text evidence="5">Belongs to the peptidase S1C family.</text>
</comment>
<comment type="function">
    <text evidence="20">Serine protease that shows proteolytic activity against a non-specific substrate beta-casein. Promotes or induces cell death either by direct binding to and inhibition of BIRC proteins (also called inhibitor of apoptosis proteins, IAPs), leading to an increase in caspase activity, or by a BIRC inhibition-independent, caspase-independent and serine protease activity-dependent mechanism. Can antagonize antiapoptotic activity of th/Diap1 by directly inducing the degradation of th/Diap1.</text>
</comment>
<dbReference type="Pfam" id="PF17820">
    <property type="entry name" value="PDZ_6"/>
    <property type="match status" value="1"/>
</dbReference>
<dbReference type="EC" id="3.4.21.108" evidence="6"/>
<evidence type="ECO:0000313" key="24">
    <source>
        <dbReference type="EMBL" id="CAG9857680.1"/>
    </source>
</evidence>
<sequence>MFQFGFNMFPDIPRPFNMTYKCYSVAMFPGNERQDVERGGKIIMPPSALEQLTRLNINYPMLFKLVNKKTSRTTHCGVLEFVADEGKVYLPLWMMHNLVLTEGDLVQMESVSLPVGTFSKFQPLNPDFLDITNPKAVLENCLRSFACLTTGDVIAVRYNQKAYELCVLETKPGNAISIIECDMNVEFAAPVGYKEPEHAKKEEEMSVDPADLMPEPSGFVAFRGAGNRLDGKKRKDSSSNDAPSVKPAYVRGIPDYDYQIGTLDFIRRTVMKPKEKDSSDDGDDFKAFSVATGYYVYKEFKESKKGKNPPYVYIPSVQAASSFEGAPLSGRRTKFNFIADVVETSAPAVVYIEIKDHRRVDFFTGRPTTISNGSGFIIDSNGLILTNAHVVTNKTNAKVEVKLIDGSIYQGQVEDIDLKSDLATVRIPAKKLPVMKLGNSSDLKPGEFVVAIGSPLALSNTVTSGVVSSTHRGSAELGLMGKDMVYIQTDAAITFGNSGGPLVNLDGEAIGVNSMKVTAGISFAIPIDYVKAFLKSATGPKKTNNQKRMYLGITMLTLTPQIIFELQQRNHDVPRDIDRGVLVWKVIYGSPAHLGGLLPGDIVTHIDGKQVQHSNDVYGFLEGGHSKEMRLSVNRSGRKMELTITPEDLS</sequence>
<dbReference type="InterPro" id="IPR055417">
    <property type="entry name" value="UFD1_N1"/>
</dbReference>
<proteinExistence type="inferred from homology"/>
<dbReference type="PANTHER" id="PTHR22939">
    <property type="entry name" value="SERINE PROTEASE FAMILY S1C HTRA-RELATED"/>
    <property type="match status" value="1"/>
</dbReference>
<keyword evidence="11" id="KW-0833">Ubl conjugation pathway</keyword>
<dbReference type="PRINTS" id="PR00834">
    <property type="entry name" value="PROTEASES2C"/>
</dbReference>
<keyword evidence="14" id="KW-0809">Transit peptide</keyword>
<keyword evidence="8" id="KW-0645">Protease</keyword>
<dbReference type="Gene3D" id="2.40.40.50">
    <property type="entry name" value="Ubiquitin fusion degradation protein UFD1, N-terminal domain"/>
    <property type="match status" value="1"/>
</dbReference>
<evidence type="ECO:0000256" key="19">
    <source>
        <dbReference type="ARBA" id="ARBA00029644"/>
    </source>
</evidence>
<dbReference type="Gene3D" id="3.10.330.10">
    <property type="match status" value="1"/>
</dbReference>
<dbReference type="GO" id="GO:0010498">
    <property type="term" value="P:proteasomal protein catabolic process"/>
    <property type="evidence" value="ECO:0007669"/>
    <property type="project" value="UniProtKB-ARBA"/>
</dbReference>
<keyword evidence="13" id="KW-0720">Serine protease</keyword>
<dbReference type="GO" id="GO:0043065">
    <property type="term" value="P:positive regulation of apoptotic process"/>
    <property type="evidence" value="ECO:0007669"/>
    <property type="project" value="TreeGrafter"/>
</dbReference>
<evidence type="ECO:0000256" key="13">
    <source>
        <dbReference type="ARBA" id="ARBA00022825"/>
    </source>
</evidence>
<feature type="region of interest" description="Disordered" evidence="22">
    <location>
        <begin position="225"/>
        <end position="246"/>
    </location>
</feature>
<feature type="domain" description="PDZ" evidence="23">
    <location>
        <begin position="580"/>
        <end position="648"/>
    </location>
</feature>
<evidence type="ECO:0000256" key="9">
    <source>
        <dbReference type="ARBA" id="ARBA00022692"/>
    </source>
</evidence>
<dbReference type="OrthoDB" id="4217619at2759"/>
<dbReference type="InterPro" id="IPR009003">
    <property type="entry name" value="Peptidase_S1_PA"/>
</dbReference>
<organism evidence="24 25">
    <name type="scientific">Phyllotreta striolata</name>
    <name type="common">Striped flea beetle</name>
    <name type="synonym">Crioceris striolata</name>
    <dbReference type="NCBI Taxonomy" id="444603"/>
    <lineage>
        <taxon>Eukaryota</taxon>
        <taxon>Metazoa</taxon>
        <taxon>Ecdysozoa</taxon>
        <taxon>Arthropoda</taxon>
        <taxon>Hexapoda</taxon>
        <taxon>Insecta</taxon>
        <taxon>Pterygota</taxon>
        <taxon>Neoptera</taxon>
        <taxon>Endopterygota</taxon>
        <taxon>Coleoptera</taxon>
        <taxon>Polyphaga</taxon>
        <taxon>Cucujiformia</taxon>
        <taxon>Chrysomeloidea</taxon>
        <taxon>Chrysomelidae</taxon>
        <taxon>Galerucinae</taxon>
        <taxon>Alticini</taxon>
        <taxon>Phyllotreta</taxon>
    </lineage>
</organism>
<evidence type="ECO:0000256" key="20">
    <source>
        <dbReference type="ARBA" id="ARBA00035606"/>
    </source>
</evidence>
<dbReference type="InterPro" id="IPR001940">
    <property type="entry name" value="Peptidase_S1C"/>
</dbReference>
<dbReference type="GO" id="GO:0031966">
    <property type="term" value="C:mitochondrial membrane"/>
    <property type="evidence" value="ECO:0007669"/>
    <property type="project" value="UniProtKB-SubCell"/>
</dbReference>
<gene>
    <name evidence="24" type="ORF">PHYEVI_LOCUS4081</name>
</gene>
<keyword evidence="25" id="KW-1185">Reference proteome</keyword>
<dbReference type="Gene3D" id="2.40.10.120">
    <property type="match status" value="1"/>
</dbReference>
<evidence type="ECO:0000256" key="18">
    <source>
        <dbReference type="ARBA" id="ARBA00023145"/>
    </source>
</evidence>
<dbReference type="GO" id="GO:0005758">
    <property type="term" value="C:mitochondrial intermembrane space"/>
    <property type="evidence" value="ECO:0007669"/>
    <property type="project" value="UniProtKB-SubCell"/>
</dbReference>
<evidence type="ECO:0000256" key="5">
    <source>
        <dbReference type="ARBA" id="ARBA00010541"/>
    </source>
</evidence>
<evidence type="ECO:0000256" key="16">
    <source>
        <dbReference type="ARBA" id="ARBA00023128"/>
    </source>
</evidence>
<dbReference type="Pfam" id="PF13365">
    <property type="entry name" value="Trypsin_2"/>
    <property type="match status" value="1"/>
</dbReference>
<evidence type="ECO:0000256" key="15">
    <source>
        <dbReference type="ARBA" id="ARBA00022989"/>
    </source>
</evidence>
<dbReference type="InterPro" id="IPR036034">
    <property type="entry name" value="PDZ_sf"/>
</dbReference>
<keyword evidence="12" id="KW-0378">Hydrolase</keyword>
<dbReference type="InterPro" id="IPR001478">
    <property type="entry name" value="PDZ"/>
</dbReference>
<dbReference type="InterPro" id="IPR055418">
    <property type="entry name" value="UFD1_N2"/>
</dbReference>
<evidence type="ECO:0000256" key="2">
    <source>
        <dbReference type="ARBA" id="ARBA00004304"/>
    </source>
</evidence>
<evidence type="ECO:0000256" key="10">
    <source>
        <dbReference type="ARBA" id="ARBA00022703"/>
    </source>
</evidence>
<dbReference type="SMART" id="SM00228">
    <property type="entry name" value="PDZ"/>
    <property type="match status" value="1"/>
</dbReference>
<reference evidence="24" key="1">
    <citation type="submission" date="2022-01" db="EMBL/GenBank/DDBJ databases">
        <authorList>
            <person name="King R."/>
        </authorList>
    </citation>
    <scope>NUCLEOTIDE SEQUENCE</scope>
</reference>
<evidence type="ECO:0000256" key="14">
    <source>
        <dbReference type="ARBA" id="ARBA00022946"/>
    </source>
</evidence>
<evidence type="ECO:0000256" key="4">
    <source>
        <dbReference type="ARBA" id="ARBA00006043"/>
    </source>
</evidence>
<keyword evidence="9" id="KW-0812">Transmembrane</keyword>
<evidence type="ECO:0000256" key="22">
    <source>
        <dbReference type="SAM" id="MobiDB-lite"/>
    </source>
</evidence>
<dbReference type="InterPro" id="IPR042299">
    <property type="entry name" value="Ufd1-like_Nn"/>
</dbReference>
<dbReference type="GO" id="GO:0006915">
    <property type="term" value="P:apoptotic process"/>
    <property type="evidence" value="ECO:0007669"/>
    <property type="project" value="UniProtKB-KW"/>
</dbReference>
<comment type="similarity">
    <text evidence="4">Belongs to the UFD1 family.</text>
</comment>
<dbReference type="FunFam" id="3.10.330.10:FF:000002">
    <property type="entry name" value="ubiquitin fusion degradation protein 1 homolog"/>
    <property type="match status" value="1"/>
</dbReference>
<comment type="subcellular location">
    <subcellularLocation>
        <location evidence="3">Mitochondrion intermembrane space</location>
        <topology evidence="3">Single-pass membrane protein</topology>
    </subcellularLocation>
    <subcellularLocation>
        <location evidence="2">Mitochondrion membrane</location>
        <topology evidence="2">Single-pass membrane protein</topology>
    </subcellularLocation>
</comment>
<evidence type="ECO:0000256" key="21">
    <source>
        <dbReference type="ARBA" id="ARBA00071119"/>
    </source>
</evidence>
<name>A0A9N9XMW1_PHYSR</name>
<evidence type="ECO:0000256" key="6">
    <source>
        <dbReference type="ARBA" id="ARBA00013033"/>
    </source>
</evidence>
<keyword evidence="15" id="KW-1133">Transmembrane helix</keyword>
<keyword evidence="10" id="KW-0053">Apoptosis</keyword>
<dbReference type="FunFam" id="2.40.10.120:FF:000004">
    <property type="entry name" value="Serine protease HTRA2, mitochondrial"/>
    <property type="match status" value="1"/>
</dbReference>
<keyword evidence="17" id="KW-0472">Membrane</keyword>
<dbReference type="PANTHER" id="PTHR22939:SF129">
    <property type="entry name" value="SERINE PROTEASE HTRA2, MITOCHONDRIAL"/>
    <property type="match status" value="1"/>
</dbReference>
<keyword evidence="18" id="KW-0865">Zymogen</keyword>
<dbReference type="GO" id="GO:0007005">
    <property type="term" value="P:mitochondrion organization"/>
    <property type="evidence" value="ECO:0007669"/>
    <property type="project" value="UniProtKB-ARBA"/>
</dbReference>
<dbReference type="AlphaFoldDB" id="A0A9N9XMW1"/>
<dbReference type="FunFam" id="2.40.40.50:FF:000001">
    <property type="entry name" value="Ubiquitin fusion degradation protein 1 homolog"/>
    <property type="match status" value="1"/>
</dbReference>
<dbReference type="GO" id="GO:0004252">
    <property type="term" value="F:serine-type endopeptidase activity"/>
    <property type="evidence" value="ECO:0007669"/>
    <property type="project" value="InterPro"/>
</dbReference>
<dbReference type="EMBL" id="OU900107">
    <property type="protein sequence ID" value="CAG9857680.1"/>
    <property type="molecule type" value="Genomic_DNA"/>
</dbReference>
<comment type="catalytic activity">
    <reaction evidence="1">
        <text>Cleavage of non-polar aliphatic amino-acids at the P1 position, with a preference for Val, Ile and Met. At the P2 and P3 positions, Arg is selected most strongly with a secondary preference for other hydrophilic residues.</text>
        <dbReference type="EC" id="3.4.21.108"/>
    </reaction>
</comment>
<protein>
    <recommendedName>
        <fullName evidence="7">Serine protease HTRA2, mitochondrial</fullName>
        <ecNumber evidence="6">3.4.21.108</ecNumber>
    </recommendedName>
    <alternativeName>
        <fullName evidence="19">High temperature requirement protein A2</fullName>
    </alternativeName>
    <alternativeName>
        <fullName evidence="21">Ubiquitin fusion degradation protein 1 homolog</fullName>
    </alternativeName>
</protein>
<evidence type="ECO:0000256" key="7">
    <source>
        <dbReference type="ARBA" id="ARBA00016929"/>
    </source>
</evidence>
<evidence type="ECO:0000256" key="8">
    <source>
        <dbReference type="ARBA" id="ARBA00022670"/>
    </source>
</evidence>
<dbReference type="Pfam" id="PF03152">
    <property type="entry name" value="UFD1_N1"/>
    <property type="match status" value="1"/>
</dbReference>
<evidence type="ECO:0000259" key="23">
    <source>
        <dbReference type="PROSITE" id="PS50106"/>
    </source>
</evidence>
<evidence type="ECO:0000256" key="1">
    <source>
        <dbReference type="ARBA" id="ARBA00001760"/>
    </source>
</evidence>
<dbReference type="InterPro" id="IPR041489">
    <property type="entry name" value="PDZ_6"/>
</dbReference>
<dbReference type="SUPFAM" id="SSF50156">
    <property type="entry name" value="PDZ domain-like"/>
    <property type="match status" value="1"/>
</dbReference>
<evidence type="ECO:0000313" key="25">
    <source>
        <dbReference type="Proteomes" id="UP001153712"/>
    </source>
</evidence>
<dbReference type="Gene3D" id="2.30.42.10">
    <property type="match status" value="1"/>
</dbReference>
<evidence type="ECO:0000256" key="17">
    <source>
        <dbReference type="ARBA" id="ARBA00023136"/>
    </source>
</evidence>
<keyword evidence="16" id="KW-0496">Mitochondrion</keyword>
<evidence type="ECO:0000256" key="11">
    <source>
        <dbReference type="ARBA" id="ARBA00022786"/>
    </source>
</evidence>
<dbReference type="PROSITE" id="PS50106">
    <property type="entry name" value="PDZ"/>
    <property type="match status" value="1"/>
</dbReference>
<dbReference type="Proteomes" id="UP001153712">
    <property type="component" value="Chromosome 14"/>
</dbReference>
<dbReference type="SUPFAM" id="SSF50494">
    <property type="entry name" value="Trypsin-like serine proteases"/>
    <property type="match status" value="1"/>
</dbReference>
<evidence type="ECO:0000256" key="3">
    <source>
        <dbReference type="ARBA" id="ARBA00004375"/>
    </source>
</evidence>
<accession>A0A9N9XMW1</accession>
<dbReference type="Pfam" id="PF24842">
    <property type="entry name" value="UFD1_N2"/>
    <property type="match status" value="1"/>
</dbReference>